<protein>
    <recommendedName>
        <fullName evidence="4">Secreted protein</fullName>
    </recommendedName>
</protein>
<feature type="transmembrane region" description="Helical" evidence="1">
    <location>
        <begin position="76"/>
        <end position="93"/>
    </location>
</feature>
<organism evidence="3">
    <name type="scientific">Anopheles darlingi</name>
    <name type="common">Mosquito</name>
    <dbReference type="NCBI Taxonomy" id="43151"/>
    <lineage>
        <taxon>Eukaryota</taxon>
        <taxon>Metazoa</taxon>
        <taxon>Ecdysozoa</taxon>
        <taxon>Arthropoda</taxon>
        <taxon>Hexapoda</taxon>
        <taxon>Insecta</taxon>
        <taxon>Pterygota</taxon>
        <taxon>Neoptera</taxon>
        <taxon>Endopterygota</taxon>
        <taxon>Diptera</taxon>
        <taxon>Nematocera</taxon>
        <taxon>Culicoidea</taxon>
        <taxon>Culicidae</taxon>
        <taxon>Anophelinae</taxon>
        <taxon>Anopheles</taxon>
    </lineage>
</organism>
<feature type="chain" id="PRO_5014617348" description="Secreted protein" evidence="2">
    <location>
        <begin position="30"/>
        <end position="95"/>
    </location>
</feature>
<accession>A0A2M4D439</accession>
<sequence>MMVEVLVLLLLLLLVVLMVMMMMLVGGRADRTDAATTERSTGRKEGRGRCDDVRYERGRGGERCVNVHHRHLRQSVRRMMWMMLLLLMMMMMMRL</sequence>
<feature type="signal peptide" evidence="2">
    <location>
        <begin position="1"/>
        <end position="29"/>
    </location>
</feature>
<evidence type="ECO:0008006" key="4">
    <source>
        <dbReference type="Google" id="ProtNLM"/>
    </source>
</evidence>
<evidence type="ECO:0000256" key="1">
    <source>
        <dbReference type="SAM" id="Phobius"/>
    </source>
</evidence>
<keyword evidence="1" id="KW-0472">Membrane</keyword>
<name>A0A2M4D439_ANODA</name>
<dbReference type="EMBL" id="GGFL01007670">
    <property type="protein sequence ID" value="MBW71848.1"/>
    <property type="molecule type" value="Transcribed_RNA"/>
</dbReference>
<keyword evidence="2" id="KW-0732">Signal</keyword>
<keyword evidence="1" id="KW-0812">Transmembrane</keyword>
<keyword evidence="1" id="KW-1133">Transmembrane helix</keyword>
<dbReference type="AlphaFoldDB" id="A0A2M4D439"/>
<reference evidence="3" key="1">
    <citation type="submission" date="2018-01" db="EMBL/GenBank/DDBJ databases">
        <title>An insight into the sialome of Amazonian anophelines.</title>
        <authorList>
            <person name="Ribeiro J.M."/>
            <person name="Scarpassa V."/>
            <person name="Calvo E."/>
        </authorList>
    </citation>
    <scope>NUCLEOTIDE SEQUENCE</scope>
</reference>
<proteinExistence type="predicted"/>
<evidence type="ECO:0000256" key="2">
    <source>
        <dbReference type="SAM" id="SignalP"/>
    </source>
</evidence>
<evidence type="ECO:0000313" key="3">
    <source>
        <dbReference type="EMBL" id="MBW71848.1"/>
    </source>
</evidence>